<reference evidence="1" key="1">
    <citation type="submission" date="2021-03" db="EMBL/GenBank/DDBJ databases">
        <title>Evolutionary priming and transition to the ectomycorrhizal habit in an iconic lineage of mushroom-forming fungi: is preadaptation a requirement?</title>
        <authorList>
            <consortium name="DOE Joint Genome Institute"/>
            <person name="Looney B.P."/>
            <person name="Miyauchi S."/>
            <person name="Morin E."/>
            <person name="Drula E."/>
            <person name="Courty P.E."/>
            <person name="Chicoki N."/>
            <person name="Fauchery L."/>
            <person name="Kohler A."/>
            <person name="Kuo A."/>
            <person name="LaButti K."/>
            <person name="Pangilinan J."/>
            <person name="Lipzen A."/>
            <person name="Riley R."/>
            <person name="Andreopoulos W."/>
            <person name="He G."/>
            <person name="Johnson J."/>
            <person name="Barry K.W."/>
            <person name="Grigoriev I.V."/>
            <person name="Nagy L."/>
            <person name="Hibbett D."/>
            <person name="Henrissat B."/>
            <person name="Matheny P.B."/>
            <person name="Labbe J."/>
            <person name="Martin A.F."/>
        </authorList>
    </citation>
    <scope>NUCLEOTIDE SEQUENCE</scope>
    <source>
        <strain evidence="1">BPL698</strain>
    </source>
</reference>
<dbReference type="Proteomes" id="UP001207468">
    <property type="component" value="Unassembled WGS sequence"/>
</dbReference>
<organism evidence="1 2">
    <name type="scientific">Russula earlei</name>
    <dbReference type="NCBI Taxonomy" id="71964"/>
    <lineage>
        <taxon>Eukaryota</taxon>
        <taxon>Fungi</taxon>
        <taxon>Dikarya</taxon>
        <taxon>Basidiomycota</taxon>
        <taxon>Agaricomycotina</taxon>
        <taxon>Agaricomycetes</taxon>
        <taxon>Russulales</taxon>
        <taxon>Russulaceae</taxon>
        <taxon>Russula</taxon>
    </lineage>
</organism>
<gene>
    <name evidence="1" type="ORF">F5148DRAFT_275991</name>
</gene>
<accession>A0ACC0U3Z9</accession>
<sequence>MRTPKSQQRTGSWWPPSTGGTQTLSLARDGGSTISTRMYRCRAHRGLYSFRSNPIHCLLTFQFQPFAPTSHALGPDVLPTPASALSHGVTRRLFIFESHPRAFDHIDHPCFLLFFFFCLLLPRPSSAPRCSTSASFCRTPLENGLCLCFAQIGAGRWTSLDALLKPRSSLERRLSQTGCPSVDGCGGGRDRRWSGRCGILPISPLPPSITSRPNRTGLRTGHGVRLLLASYTVTDVCSLPPPPP</sequence>
<dbReference type="EMBL" id="JAGFNK010000198">
    <property type="protein sequence ID" value="KAI9459563.1"/>
    <property type="molecule type" value="Genomic_DNA"/>
</dbReference>
<protein>
    <submittedName>
        <fullName evidence="1">Uncharacterized protein</fullName>
    </submittedName>
</protein>
<evidence type="ECO:0000313" key="1">
    <source>
        <dbReference type="EMBL" id="KAI9459563.1"/>
    </source>
</evidence>
<evidence type="ECO:0000313" key="2">
    <source>
        <dbReference type="Proteomes" id="UP001207468"/>
    </source>
</evidence>
<proteinExistence type="predicted"/>
<name>A0ACC0U3Z9_9AGAM</name>
<feature type="non-terminal residue" evidence="1">
    <location>
        <position position="244"/>
    </location>
</feature>
<keyword evidence="2" id="KW-1185">Reference proteome</keyword>
<comment type="caution">
    <text evidence="1">The sequence shown here is derived from an EMBL/GenBank/DDBJ whole genome shotgun (WGS) entry which is preliminary data.</text>
</comment>